<feature type="compositionally biased region" description="Basic and acidic residues" evidence="4">
    <location>
        <begin position="479"/>
        <end position="493"/>
    </location>
</feature>
<accession>A0A971S0F6</accession>
<dbReference type="Pfam" id="PF13289">
    <property type="entry name" value="SIR2_2"/>
    <property type="match status" value="1"/>
</dbReference>
<organism evidence="5 6">
    <name type="scientific">Syntrophorhabdus aromaticivorans</name>
    <dbReference type="NCBI Taxonomy" id="328301"/>
    <lineage>
        <taxon>Bacteria</taxon>
        <taxon>Pseudomonadati</taxon>
        <taxon>Thermodesulfobacteriota</taxon>
        <taxon>Syntrophorhabdia</taxon>
        <taxon>Syntrophorhabdales</taxon>
        <taxon>Syntrophorhabdaceae</taxon>
        <taxon>Syntrophorhabdus</taxon>
    </lineage>
</organism>
<evidence type="ECO:0008006" key="7">
    <source>
        <dbReference type="Google" id="ProtNLM"/>
    </source>
</evidence>
<reference evidence="5" key="1">
    <citation type="journal article" date="2020" name="Biotechnol. Biofuels">
        <title>New insights from the biogas microbiome by comprehensive genome-resolved metagenomics of nearly 1600 species originating from multiple anaerobic digesters.</title>
        <authorList>
            <person name="Campanaro S."/>
            <person name="Treu L."/>
            <person name="Rodriguez-R L.M."/>
            <person name="Kovalovszki A."/>
            <person name="Ziels R.M."/>
            <person name="Maus I."/>
            <person name="Zhu X."/>
            <person name="Kougias P.G."/>
            <person name="Basile A."/>
            <person name="Luo G."/>
            <person name="Schluter A."/>
            <person name="Konstantinidis K.T."/>
            <person name="Angelidaki I."/>
        </authorList>
    </citation>
    <scope>NUCLEOTIDE SEQUENCE</scope>
    <source>
        <strain evidence="5">AS06rmzACSIP_7</strain>
    </source>
</reference>
<feature type="binding site" evidence="3">
    <location>
        <position position="329"/>
    </location>
    <ligand>
        <name>Mg(2+)</name>
        <dbReference type="ChEBI" id="CHEBI:18420"/>
        <label>1</label>
    </ligand>
</feature>
<evidence type="ECO:0000313" key="6">
    <source>
        <dbReference type="Proteomes" id="UP000777265"/>
    </source>
</evidence>
<keyword evidence="2" id="KW-0378">Hydrolase</keyword>
<gene>
    <name evidence="5" type="ORF">GXY80_03570</name>
</gene>
<protein>
    <recommendedName>
        <fullName evidence="7">SIR2-like domain-containing protein</fullName>
    </recommendedName>
</protein>
<feature type="binding site" evidence="3">
    <location>
        <position position="70"/>
    </location>
    <ligand>
        <name>Mg(2+)</name>
        <dbReference type="ChEBI" id="CHEBI:18420"/>
        <label>1</label>
    </ligand>
</feature>
<keyword evidence="3" id="KW-0479">Metal-binding</keyword>
<feature type="binding site" evidence="3">
    <location>
        <position position="71"/>
    </location>
    <ligand>
        <name>Mg(2+)</name>
        <dbReference type="ChEBI" id="CHEBI:18420"/>
        <label>1</label>
    </ligand>
</feature>
<dbReference type="InterPro" id="IPR029035">
    <property type="entry name" value="DHS-like_NAD/FAD-binding_dom"/>
</dbReference>
<evidence type="ECO:0000256" key="3">
    <source>
        <dbReference type="PIRSR" id="PIRSR605502-1"/>
    </source>
</evidence>
<proteinExistence type="inferred from homology"/>
<dbReference type="PANTHER" id="PTHR16222:SF24">
    <property type="entry name" value="ADP-RIBOSYLHYDROLASE ARH3"/>
    <property type="match status" value="1"/>
</dbReference>
<comment type="cofactor">
    <cofactor evidence="3">
        <name>Mg(2+)</name>
        <dbReference type="ChEBI" id="CHEBI:18420"/>
    </cofactor>
    <text evidence="3">Binds 2 magnesium ions per subunit.</text>
</comment>
<dbReference type="AlphaFoldDB" id="A0A971S0F6"/>
<dbReference type="GO" id="GO:0016787">
    <property type="term" value="F:hydrolase activity"/>
    <property type="evidence" value="ECO:0007669"/>
    <property type="project" value="UniProtKB-KW"/>
</dbReference>
<reference evidence="5" key="2">
    <citation type="submission" date="2020-01" db="EMBL/GenBank/DDBJ databases">
        <authorList>
            <person name="Campanaro S."/>
        </authorList>
    </citation>
    <scope>NUCLEOTIDE SEQUENCE</scope>
    <source>
        <strain evidence="5">AS06rmzACSIP_7</strain>
    </source>
</reference>
<evidence type="ECO:0000256" key="1">
    <source>
        <dbReference type="ARBA" id="ARBA00010702"/>
    </source>
</evidence>
<feature type="binding site" evidence="3">
    <location>
        <position position="326"/>
    </location>
    <ligand>
        <name>Mg(2+)</name>
        <dbReference type="ChEBI" id="CHEBI:18420"/>
        <label>1</label>
    </ligand>
</feature>
<evidence type="ECO:0000256" key="4">
    <source>
        <dbReference type="SAM" id="MobiDB-lite"/>
    </source>
</evidence>
<sequence length="1081" mass="120188">MDDLRVKSVQNSALWAAYGDALGFISELTDEKGLKRRINSSRLTKAVSWKRRVGGRFGARMELPAGCYSDDTQLRLATCRAIRGDGAFDVEAFAKIELPVWNSYALGGGVGTHSAATSLARPDVTWFSNFFKTQRQTYFGGGGNGAAMRIQPHVWAAKEKSAPDTFITDVVRNAICTHGHPRGILGAVFHAFCLARTFGLEEVPGPDVWKEAVEYFALVLDLVKNDPELKSFWLPVWERGLGEPIGRLIEQVQTECRQDLAIVEEFVSQKSEIAYMQMVRRLGCMESSSRGSGTKTAIIASALAWMYRTETPADAIEIAANLLFSDTDTIASMVGAILGAVAPDPPINSLLDRDYIAREAGRLYTISTGKAQLSFSYPDLLRWEPPRNQLDAVGFINDQMAIVGLGIARPKSNEVKGLSKDDVVWQWLELDFGQSMPFKRRLVMSPLSESNVARKVQHPEQLAKGGTQEQMVIPTTTEELTRGTVEVEPRRSSEVSSIRLQAESGSRLPQIGADDFARRFSLRAGNLMWLLGAGASASAGIPTAWDMIWDFKRQLFISQRRASPQAVADLSSPVIRGQLQAHIDSLGALPRVGDPDEYAALFERVYPAEVDRRSYLDAKMAGGKPSYGHLALAAMMYAQLTRIVWTTNFDPLVADACAKVYGSTGPLTTVALDAPEVAEHSIADQRWPIEIKLHGDFRSRRLKNTSDELRHQEKRLRQILVDCCCRFGLVVVGYSGRDTSIMETLEEALERNASFPSGLFWLHRGEASPLARVQQLLLRAERAGVDAALVKVENFDEVMRDLVRLTKGIDTKILDGFTSDRPRWSAAPNPEGSRGWPVIRLNALPIVQMPTVCRRVECNIGGYAEVRGAVQKACVDVLVARTRAGILAYGTDEDVRNAFGTHDIRSFDLYAIETRRLRYESGERGLLRDALTRAIQRKYDLEAIHRQNTDLLAPRYPQNRDWEPLRLLVGTLGGTVNGHPEMRWREGIGTRLAWADDRLWLLVEPRIVFDGITDENRAVAASFARERTVRRYNRQVNDLIEFWAVRLAGDGCELRTLGTGEGVDAVFRLSSDIGFSRRVGV</sequence>
<evidence type="ECO:0000313" key="5">
    <source>
        <dbReference type="EMBL" id="NLW34549.1"/>
    </source>
</evidence>
<dbReference type="EMBL" id="JAAYEE010000065">
    <property type="protein sequence ID" value="NLW34549.1"/>
    <property type="molecule type" value="Genomic_DNA"/>
</dbReference>
<feature type="region of interest" description="Disordered" evidence="4">
    <location>
        <begin position="479"/>
        <end position="498"/>
    </location>
</feature>
<evidence type="ECO:0000256" key="2">
    <source>
        <dbReference type="ARBA" id="ARBA00022801"/>
    </source>
</evidence>
<dbReference type="PANTHER" id="PTHR16222">
    <property type="entry name" value="ADP-RIBOSYLGLYCOHYDROLASE"/>
    <property type="match status" value="1"/>
</dbReference>
<dbReference type="SUPFAM" id="SSF52467">
    <property type="entry name" value="DHS-like NAD/FAD-binding domain"/>
    <property type="match status" value="1"/>
</dbReference>
<dbReference type="Proteomes" id="UP000777265">
    <property type="component" value="Unassembled WGS sequence"/>
</dbReference>
<dbReference type="Gene3D" id="3.40.50.1220">
    <property type="entry name" value="TPP-binding domain"/>
    <property type="match status" value="1"/>
</dbReference>
<dbReference type="InterPro" id="IPR050792">
    <property type="entry name" value="ADP-ribosylglycohydrolase"/>
</dbReference>
<dbReference type="GO" id="GO:0046872">
    <property type="term" value="F:metal ion binding"/>
    <property type="evidence" value="ECO:0007669"/>
    <property type="project" value="UniProtKB-KW"/>
</dbReference>
<dbReference type="InterPro" id="IPR036705">
    <property type="entry name" value="Ribosyl_crysJ1_sf"/>
</dbReference>
<comment type="similarity">
    <text evidence="1">Belongs to the ADP-ribosylglycohydrolase family.</text>
</comment>
<comment type="caution">
    <text evidence="5">The sequence shown here is derived from an EMBL/GenBank/DDBJ whole genome shotgun (WGS) entry which is preliminary data.</text>
</comment>
<keyword evidence="3" id="KW-0460">Magnesium</keyword>
<dbReference type="SUPFAM" id="SSF101478">
    <property type="entry name" value="ADP-ribosylglycohydrolase"/>
    <property type="match status" value="1"/>
</dbReference>
<dbReference type="Pfam" id="PF03747">
    <property type="entry name" value="ADP_ribosyl_GH"/>
    <property type="match status" value="1"/>
</dbReference>
<dbReference type="Gene3D" id="1.10.4080.10">
    <property type="entry name" value="ADP-ribosylation/Crystallin J1"/>
    <property type="match status" value="1"/>
</dbReference>
<feature type="binding site" evidence="3">
    <location>
        <position position="328"/>
    </location>
    <ligand>
        <name>Mg(2+)</name>
        <dbReference type="ChEBI" id="CHEBI:18420"/>
        <label>1</label>
    </ligand>
</feature>
<dbReference type="InterPro" id="IPR005502">
    <property type="entry name" value="Ribosyl_crysJ1"/>
</dbReference>
<feature type="binding site" evidence="3">
    <location>
        <position position="69"/>
    </location>
    <ligand>
        <name>Mg(2+)</name>
        <dbReference type="ChEBI" id="CHEBI:18420"/>
        <label>1</label>
    </ligand>
</feature>
<name>A0A971S0F6_9BACT</name>